<protein>
    <recommendedName>
        <fullName evidence="8">Transcription factor domain-containing protein</fullName>
    </recommendedName>
</protein>
<evidence type="ECO:0000313" key="7">
    <source>
        <dbReference type="Proteomes" id="UP000009138"/>
    </source>
</evidence>
<dbReference type="PANTHER" id="PTHR47338:SF27">
    <property type="entry name" value="ZN(II)2CYS6 TRANSCRIPTION FACTOR (EUROFUNG)"/>
    <property type="match status" value="1"/>
</dbReference>
<evidence type="ECO:0000256" key="2">
    <source>
        <dbReference type="ARBA" id="ARBA00022723"/>
    </source>
</evidence>
<evidence type="ECO:0000256" key="4">
    <source>
        <dbReference type="ARBA" id="ARBA00023163"/>
    </source>
</evidence>
<keyword evidence="7" id="KW-1185">Reference proteome</keyword>
<keyword evidence="2" id="KW-0479">Metal-binding</keyword>
<dbReference type="OrthoDB" id="2123952at2759"/>
<keyword evidence="5" id="KW-0539">Nucleus</keyword>
<dbReference type="GO" id="GO:0005634">
    <property type="term" value="C:nucleus"/>
    <property type="evidence" value="ECO:0007669"/>
    <property type="project" value="UniProtKB-SubCell"/>
</dbReference>
<accession>I1CBC0</accession>
<dbReference type="InParanoid" id="I1CBC0"/>
<reference evidence="6 7" key="1">
    <citation type="journal article" date="2009" name="PLoS Genet.">
        <title>Genomic analysis of the basal lineage fungus Rhizopus oryzae reveals a whole-genome duplication.</title>
        <authorList>
            <person name="Ma L.-J."/>
            <person name="Ibrahim A.S."/>
            <person name="Skory C."/>
            <person name="Grabherr M.G."/>
            <person name="Burger G."/>
            <person name="Butler M."/>
            <person name="Elias M."/>
            <person name="Idnurm A."/>
            <person name="Lang B.F."/>
            <person name="Sone T."/>
            <person name="Abe A."/>
            <person name="Calvo S.E."/>
            <person name="Corrochano L.M."/>
            <person name="Engels R."/>
            <person name="Fu J."/>
            <person name="Hansberg W."/>
            <person name="Kim J.-M."/>
            <person name="Kodira C.D."/>
            <person name="Koehrsen M.J."/>
            <person name="Liu B."/>
            <person name="Miranda-Saavedra D."/>
            <person name="O'Leary S."/>
            <person name="Ortiz-Castellanos L."/>
            <person name="Poulter R."/>
            <person name="Rodriguez-Romero J."/>
            <person name="Ruiz-Herrera J."/>
            <person name="Shen Y.-Q."/>
            <person name="Zeng Q."/>
            <person name="Galagan J."/>
            <person name="Birren B.W."/>
            <person name="Cuomo C.A."/>
            <person name="Wickes B.L."/>
        </authorList>
    </citation>
    <scope>NUCLEOTIDE SEQUENCE [LARGE SCALE GENOMIC DNA]</scope>
    <source>
        <strain evidence="7">RA 99-880 / ATCC MYA-4621 / FGSC 9543 / NRRL 43880</strain>
    </source>
</reference>
<evidence type="ECO:0008006" key="8">
    <source>
        <dbReference type="Google" id="ProtNLM"/>
    </source>
</evidence>
<dbReference type="GeneID" id="93617426"/>
<keyword evidence="3" id="KW-0805">Transcription regulation</keyword>
<dbReference type="InterPro" id="IPR050815">
    <property type="entry name" value="TF_fung"/>
</dbReference>
<name>I1CBC0_RHIO9</name>
<evidence type="ECO:0000313" key="6">
    <source>
        <dbReference type="EMBL" id="EIE85750.1"/>
    </source>
</evidence>
<proteinExistence type="predicted"/>
<dbReference type="PANTHER" id="PTHR47338">
    <property type="entry name" value="ZN(II)2CYS6 TRANSCRIPTION FACTOR (EUROFUNG)-RELATED"/>
    <property type="match status" value="1"/>
</dbReference>
<comment type="subcellular location">
    <subcellularLocation>
        <location evidence="1">Nucleus</location>
    </subcellularLocation>
</comment>
<dbReference type="AlphaFoldDB" id="I1CBC0"/>
<evidence type="ECO:0000256" key="1">
    <source>
        <dbReference type="ARBA" id="ARBA00004123"/>
    </source>
</evidence>
<dbReference type="RefSeq" id="XP_067521146.1">
    <property type="nucleotide sequence ID" value="XM_067665045.1"/>
</dbReference>
<gene>
    <name evidence="6" type="ORF">RO3G_10460</name>
</gene>
<evidence type="ECO:0000256" key="3">
    <source>
        <dbReference type="ARBA" id="ARBA00023015"/>
    </source>
</evidence>
<dbReference type="VEuPathDB" id="FungiDB:RO3G_10460"/>
<sequence>MLKTADDIYQETFDGSNIVHYRVLRNSMTSLPEGITFSISKSSLFKKRGEVNQMGLTAQITKGNVLLGNIIRSLNRETNVKNPFSFYRLGSDYYLYDKCLTAWAEELPFQYRNTIENLEKYKKMNPVQLTQFFTVSKPYDFYILFCLLLSISAQKCTNAANNVTMLLKDSNYVMDRIPVYVAYLVYISGTVVINITQGVYHQNIEHLLEGYLNFLNECRSYWAVADKFYLMIRDLYLMRKNNYDQGRQTASLPSSSASPQEVSASLLNQMDADNQSELVQQENMINSIASNPVLACLSGNFQQQCVDVSGLFLSLSHPLGYTYNDDGSAVSSFDLWLQQQMK</sequence>
<dbReference type="STRING" id="246409.I1CBC0"/>
<keyword evidence="4" id="KW-0804">Transcription</keyword>
<organism evidence="6 7">
    <name type="scientific">Rhizopus delemar (strain RA 99-880 / ATCC MYA-4621 / FGSC 9543 / NRRL 43880)</name>
    <name type="common">Mucormycosis agent</name>
    <name type="synonym">Rhizopus arrhizus var. delemar</name>
    <dbReference type="NCBI Taxonomy" id="246409"/>
    <lineage>
        <taxon>Eukaryota</taxon>
        <taxon>Fungi</taxon>
        <taxon>Fungi incertae sedis</taxon>
        <taxon>Mucoromycota</taxon>
        <taxon>Mucoromycotina</taxon>
        <taxon>Mucoromycetes</taxon>
        <taxon>Mucorales</taxon>
        <taxon>Mucorineae</taxon>
        <taxon>Rhizopodaceae</taxon>
        <taxon>Rhizopus</taxon>
    </lineage>
</organism>
<dbReference type="EMBL" id="CH476739">
    <property type="protein sequence ID" value="EIE85750.1"/>
    <property type="molecule type" value="Genomic_DNA"/>
</dbReference>
<dbReference type="GO" id="GO:0046872">
    <property type="term" value="F:metal ion binding"/>
    <property type="evidence" value="ECO:0007669"/>
    <property type="project" value="UniProtKB-KW"/>
</dbReference>
<dbReference type="GO" id="GO:0000981">
    <property type="term" value="F:DNA-binding transcription factor activity, RNA polymerase II-specific"/>
    <property type="evidence" value="ECO:0007669"/>
    <property type="project" value="InterPro"/>
</dbReference>
<dbReference type="Proteomes" id="UP000009138">
    <property type="component" value="Unassembled WGS sequence"/>
</dbReference>
<evidence type="ECO:0000256" key="5">
    <source>
        <dbReference type="ARBA" id="ARBA00023242"/>
    </source>
</evidence>